<sequence>MPLHYSRYTRAIRVDAEVEATASSASTVSRWPAMWTTRGSAPWASSSGPITDAHIHLCQ</sequence>
<dbReference type="EMBL" id="CP136893">
    <property type="protein sequence ID" value="WOL06219.1"/>
    <property type="molecule type" value="Genomic_DNA"/>
</dbReference>
<evidence type="ECO:0000313" key="2">
    <source>
        <dbReference type="Proteomes" id="UP001327560"/>
    </source>
</evidence>
<evidence type="ECO:0000313" key="1">
    <source>
        <dbReference type="EMBL" id="WOL06219.1"/>
    </source>
</evidence>
<dbReference type="Proteomes" id="UP001327560">
    <property type="component" value="Chromosome 4"/>
</dbReference>
<gene>
    <name evidence="1" type="ORF">Cni_G14951</name>
</gene>
<reference evidence="1 2" key="1">
    <citation type="submission" date="2023-10" db="EMBL/GenBank/DDBJ databases">
        <title>Chromosome-scale genome assembly provides insights into flower coloration mechanisms of Canna indica.</title>
        <authorList>
            <person name="Li C."/>
        </authorList>
    </citation>
    <scope>NUCLEOTIDE SEQUENCE [LARGE SCALE GENOMIC DNA]</scope>
    <source>
        <tissue evidence="1">Flower</tissue>
    </source>
</reference>
<protein>
    <submittedName>
        <fullName evidence="1">Uncharacterized protein</fullName>
    </submittedName>
</protein>
<organism evidence="1 2">
    <name type="scientific">Canna indica</name>
    <name type="common">Indian-shot</name>
    <dbReference type="NCBI Taxonomy" id="4628"/>
    <lineage>
        <taxon>Eukaryota</taxon>
        <taxon>Viridiplantae</taxon>
        <taxon>Streptophyta</taxon>
        <taxon>Embryophyta</taxon>
        <taxon>Tracheophyta</taxon>
        <taxon>Spermatophyta</taxon>
        <taxon>Magnoliopsida</taxon>
        <taxon>Liliopsida</taxon>
        <taxon>Zingiberales</taxon>
        <taxon>Cannaceae</taxon>
        <taxon>Canna</taxon>
    </lineage>
</organism>
<accession>A0AAQ3KCK2</accession>
<proteinExistence type="predicted"/>
<name>A0AAQ3KCK2_9LILI</name>
<keyword evidence="2" id="KW-1185">Reference proteome</keyword>
<dbReference type="AlphaFoldDB" id="A0AAQ3KCK2"/>